<evidence type="ECO:0000313" key="2">
    <source>
        <dbReference type="Proteomes" id="UP000181790"/>
    </source>
</evidence>
<dbReference type="InterPro" id="IPR032676">
    <property type="entry name" value="YkuD_2"/>
</dbReference>
<dbReference type="AlphaFoldDB" id="A0A1S2VCW1"/>
<gene>
    <name evidence="1" type="ORF">BLX24_23950</name>
</gene>
<dbReference type="EMBL" id="MORL01000021">
    <property type="protein sequence ID" value="OIN56607.1"/>
    <property type="molecule type" value="Genomic_DNA"/>
</dbReference>
<reference evidence="1 2" key="1">
    <citation type="submission" date="2016-10" db="EMBL/GenBank/DDBJ databases">
        <title>Arsenicibacter rosenii gen. nov., sp. nov., an efficient arsenic-methylating bacterium isolated from an arsenic-contaminated paddy soil.</title>
        <authorList>
            <person name="Huang K."/>
        </authorList>
    </citation>
    <scope>NUCLEOTIDE SEQUENCE [LARGE SCALE GENOMIC DNA]</scope>
    <source>
        <strain evidence="1 2">SM-1</strain>
    </source>
</reference>
<proteinExistence type="predicted"/>
<dbReference type="Proteomes" id="UP000181790">
    <property type="component" value="Unassembled WGS sequence"/>
</dbReference>
<organism evidence="1 2">
    <name type="scientific">Arsenicibacter rosenii</name>
    <dbReference type="NCBI Taxonomy" id="1750698"/>
    <lineage>
        <taxon>Bacteria</taxon>
        <taxon>Pseudomonadati</taxon>
        <taxon>Bacteroidota</taxon>
        <taxon>Cytophagia</taxon>
        <taxon>Cytophagales</taxon>
        <taxon>Spirosomataceae</taxon>
        <taxon>Arsenicibacter</taxon>
    </lineage>
</organism>
<keyword evidence="2" id="KW-1185">Reference proteome</keyword>
<name>A0A1S2VCW1_9BACT</name>
<dbReference type="RefSeq" id="WP_071505759.1">
    <property type="nucleotide sequence ID" value="NZ_MORL01000021.1"/>
</dbReference>
<evidence type="ECO:0000313" key="1">
    <source>
        <dbReference type="EMBL" id="OIN56607.1"/>
    </source>
</evidence>
<dbReference type="OrthoDB" id="9815195at2"/>
<evidence type="ECO:0008006" key="3">
    <source>
        <dbReference type="Google" id="ProtNLM"/>
    </source>
</evidence>
<dbReference type="Pfam" id="PF13645">
    <property type="entry name" value="YkuD_2"/>
    <property type="match status" value="1"/>
</dbReference>
<dbReference type="PANTHER" id="PTHR38477">
    <property type="entry name" value="HYPOTHETICAL EXPORTED PROTEIN"/>
    <property type="match status" value="1"/>
</dbReference>
<dbReference type="PANTHER" id="PTHR38477:SF1">
    <property type="entry name" value="MUREIN L,D-TRANSPEPTIDASE CATALYTIC DOMAIN FAMILY PROTEIN"/>
    <property type="match status" value="1"/>
</dbReference>
<protein>
    <recommendedName>
        <fullName evidence="3">Murein L,D-transpeptidase catalytic domain family protein</fullName>
    </recommendedName>
</protein>
<accession>A0A1S2VCW1</accession>
<sequence length="227" mass="25174">MKKTLLTVLALLVITTLGKSTRPVASTEKPAPATPTVHTIYDELHLVDSGLNRDVFDLALRGMRKIPGVRPVLSIVDFTQPSNQKRLYVIDLLSRRLLFNTYVSHGRNSGDLMPKAFSNVNSSFQSSLGFYQTMNTYQGKHGLSLKLRGLEKDFNDNAFARSIVMHGADYVCEDIIKQTGRLGRSQGCPAVSMDMSTPIIQAIKGGSCLFLYYPDMTYLKKSSYVLG</sequence>
<comment type="caution">
    <text evidence="1">The sequence shown here is derived from an EMBL/GenBank/DDBJ whole genome shotgun (WGS) entry which is preliminary data.</text>
</comment>